<dbReference type="RefSeq" id="WP_011139549.1">
    <property type="nucleotide sequence ID" value="NC_005090.1"/>
</dbReference>
<evidence type="ECO:0000256" key="4">
    <source>
        <dbReference type="ARBA" id="ARBA00022475"/>
    </source>
</evidence>
<feature type="transmembrane region" description="Helical" evidence="10">
    <location>
        <begin position="298"/>
        <end position="323"/>
    </location>
</feature>
<feature type="transmembrane region" description="Helical" evidence="10">
    <location>
        <begin position="361"/>
        <end position="378"/>
    </location>
</feature>
<dbReference type="GO" id="GO:1902600">
    <property type="term" value="P:proton transmembrane transport"/>
    <property type="evidence" value="ECO:0007669"/>
    <property type="project" value="InterPro"/>
</dbReference>
<protein>
    <submittedName>
        <fullName evidence="12">NA+/H+ ANTIPORTER</fullName>
    </submittedName>
</protein>
<dbReference type="eggNOG" id="COG3263">
    <property type="taxonomic scope" value="Bacteria"/>
</dbReference>
<evidence type="ECO:0000256" key="8">
    <source>
        <dbReference type="ARBA" id="ARBA00023065"/>
    </source>
</evidence>
<evidence type="ECO:0000313" key="12">
    <source>
        <dbReference type="EMBL" id="CAE10766.1"/>
    </source>
</evidence>
<feature type="transmembrane region" description="Helical" evidence="10">
    <location>
        <begin position="191"/>
        <end position="209"/>
    </location>
</feature>
<gene>
    <name evidence="12" type="ordered locus">WS1742</name>
</gene>
<evidence type="ECO:0000256" key="2">
    <source>
        <dbReference type="ARBA" id="ARBA00022448"/>
    </source>
</evidence>
<evidence type="ECO:0000256" key="7">
    <source>
        <dbReference type="ARBA" id="ARBA00022989"/>
    </source>
</evidence>
<comment type="subcellular location">
    <subcellularLocation>
        <location evidence="1">Cell membrane</location>
        <topology evidence="1">Multi-pass membrane protein</topology>
    </subcellularLocation>
</comment>
<dbReference type="Pfam" id="PF00999">
    <property type="entry name" value="Na_H_Exchanger"/>
    <property type="match status" value="1"/>
</dbReference>
<dbReference type="SUPFAM" id="SSF116726">
    <property type="entry name" value="TrkA C-terminal domain-like"/>
    <property type="match status" value="1"/>
</dbReference>
<dbReference type="Gene3D" id="1.20.1530.20">
    <property type="match status" value="1"/>
</dbReference>
<dbReference type="STRING" id="273121.WS1742"/>
<accession>Q7M8C1</accession>
<evidence type="ECO:0000256" key="3">
    <source>
        <dbReference type="ARBA" id="ARBA00022449"/>
    </source>
</evidence>
<evidence type="ECO:0000256" key="1">
    <source>
        <dbReference type="ARBA" id="ARBA00004651"/>
    </source>
</evidence>
<feature type="transmembrane region" description="Helical" evidence="10">
    <location>
        <begin position="229"/>
        <end position="253"/>
    </location>
</feature>
<feature type="transmembrane region" description="Helical" evidence="10">
    <location>
        <begin position="335"/>
        <end position="355"/>
    </location>
</feature>
<keyword evidence="5" id="KW-0633">Potassium transport</keyword>
<dbReference type="EMBL" id="BX571661">
    <property type="protein sequence ID" value="CAE10766.1"/>
    <property type="molecule type" value="Genomic_DNA"/>
</dbReference>
<dbReference type="KEGG" id="wsu:WS1742"/>
<evidence type="ECO:0000256" key="10">
    <source>
        <dbReference type="SAM" id="Phobius"/>
    </source>
</evidence>
<dbReference type="GO" id="GO:0015297">
    <property type="term" value="F:antiporter activity"/>
    <property type="evidence" value="ECO:0007669"/>
    <property type="project" value="UniProtKB-KW"/>
</dbReference>
<feature type="transmembrane region" description="Helical" evidence="10">
    <location>
        <begin position="163"/>
        <end position="179"/>
    </location>
</feature>
<keyword evidence="13" id="KW-1185">Reference proteome</keyword>
<dbReference type="AlphaFoldDB" id="Q7M8C1"/>
<evidence type="ECO:0000313" key="13">
    <source>
        <dbReference type="Proteomes" id="UP000000422"/>
    </source>
</evidence>
<dbReference type="GO" id="GO:0008324">
    <property type="term" value="F:monoatomic cation transmembrane transporter activity"/>
    <property type="evidence" value="ECO:0007669"/>
    <property type="project" value="InterPro"/>
</dbReference>
<evidence type="ECO:0000256" key="5">
    <source>
        <dbReference type="ARBA" id="ARBA00022538"/>
    </source>
</evidence>
<dbReference type="PANTHER" id="PTHR32507:SF7">
    <property type="entry name" value="K(+)_H(+) ANTIPORTER NHAP2"/>
    <property type="match status" value="1"/>
</dbReference>
<dbReference type="InterPro" id="IPR006037">
    <property type="entry name" value="RCK_C"/>
</dbReference>
<feature type="transmembrane region" description="Helical" evidence="10">
    <location>
        <begin position="32"/>
        <end position="53"/>
    </location>
</feature>
<keyword evidence="2" id="KW-0813">Transport</keyword>
<dbReference type="GO" id="GO:0005886">
    <property type="term" value="C:plasma membrane"/>
    <property type="evidence" value="ECO:0007669"/>
    <property type="project" value="UniProtKB-SubCell"/>
</dbReference>
<keyword evidence="3" id="KW-0050">Antiport</keyword>
<sequence length="488" mass="53064">MDNLELYLLISALLMLLSVVSSKLSDKFGIPALFIFLGLGMLAGSDGILGIYFDNAKLAQSVGTLALIFILFGGGLDTSWKAIKPVLGAGLALATFGVIFTALFVALSVRYLLDFTWQESLLLGAIISSTDAAAVFAILRAQGISLKKRLAPLLELESGSNDPMAIFLTVAILQMILLPESSSLGEWIGKFFLQFLVGGIMGYLFGILLPPIFNRIHLGHYGLYPVFSIAWVLLLFSASSFLGGNGFLAVYIAGIASNAREFVHKKNLIGFHDGLAWIMQIAVFLTLGLLVFPSDLPAIAPAAIGISLWLIFVARPLGVFLTLTFSSLSLQEKSFISWVGLRGAVPIILATYPFLAGLESSSLIFNTIFFIVLTSILIQGTTLPRVAKWLKVEESKESKVPEPSIIASPLLHHTLKQFYITKNSSVIGKSIAELELPSEFLILLIKREKEQIKPTGSTLFEEGDMLLIQCEDPALFRQIVRSFAPLES</sequence>
<feature type="domain" description="RCK C-terminal" evidence="11">
    <location>
        <begin position="403"/>
        <end position="486"/>
    </location>
</feature>
<dbReference type="InterPro" id="IPR036721">
    <property type="entry name" value="RCK_C_sf"/>
</dbReference>
<keyword evidence="7 10" id="KW-1133">Transmembrane helix</keyword>
<dbReference type="HOGENOM" id="CLU_005912_9_2_7"/>
<keyword evidence="4" id="KW-1003">Cell membrane</keyword>
<dbReference type="Proteomes" id="UP000000422">
    <property type="component" value="Chromosome"/>
</dbReference>
<proteinExistence type="predicted"/>
<organism evidence="13">
    <name type="scientific">Wolinella succinogenes (strain ATCC 29543 / DSM 1740 / CCUG 13145 / JCM 31913 / LMG 7466 / NCTC 11488 / FDC 602W)</name>
    <name type="common">Vibrio succinogenes</name>
    <dbReference type="NCBI Taxonomy" id="273121"/>
    <lineage>
        <taxon>Bacteria</taxon>
        <taxon>Pseudomonadati</taxon>
        <taxon>Campylobacterota</taxon>
        <taxon>Epsilonproteobacteria</taxon>
        <taxon>Campylobacterales</taxon>
        <taxon>Helicobacteraceae</taxon>
        <taxon>Wolinella</taxon>
    </lineage>
</organism>
<reference evidence="12 13" key="1">
    <citation type="journal article" date="2003" name="Proc. Natl. Acad. Sci. U.S.A.">
        <title>Complete genome sequence and analysis of Wolinella succinogenes.</title>
        <authorList>
            <person name="Baar C."/>
            <person name="Eppinger M."/>
            <person name="Raddatz G."/>
            <person name="Simon JM."/>
            <person name="Lanz C."/>
            <person name="Klimmek O."/>
            <person name="Nandakumar R."/>
            <person name="Gross R."/>
            <person name="Rosinus A."/>
            <person name="Keller H."/>
            <person name="Jagtap P."/>
            <person name="Linke B."/>
            <person name="Meyer F."/>
            <person name="Lederer H."/>
            <person name="Schuster S.C."/>
        </authorList>
    </citation>
    <scope>NUCLEOTIDE SEQUENCE [LARGE SCALE GENOMIC DNA]</scope>
    <source>
        <strain evidence="13">ATCC 29543 / DSM 1740 / CCUG 13145 / JCM 31913 / LMG 7466 / NCTC 11488 / FDC 602W</strain>
    </source>
</reference>
<keyword evidence="8" id="KW-0406">Ion transport</keyword>
<dbReference type="PROSITE" id="PS51202">
    <property type="entry name" value="RCK_C"/>
    <property type="match status" value="1"/>
</dbReference>
<evidence type="ECO:0000256" key="6">
    <source>
        <dbReference type="ARBA" id="ARBA00022692"/>
    </source>
</evidence>
<evidence type="ECO:0000256" key="9">
    <source>
        <dbReference type="ARBA" id="ARBA00023136"/>
    </source>
</evidence>
<keyword evidence="5" id="KW-0630">Potassium</keyword>
<dbReference type="NCBIfam" id="NF003715">
    <property type="entry name" value="PRK05326.1-2"/>
    <property type="match status" value="1"/>
</dbReference>
<keyword evidence="9 10" id="KW-0472">Membrane</keyword>
<dbReference type="Gene3D" id="3.30.70.1450">
    <property type="entry name" value="Regulator of K+ conductance, C-terminal domain"/>
    <property type="match status" value="1"/>
</dbReference>
<keyword evidence="6 10" id="KW-0812">Transmembrane</keyword>
<dbReference type="InterPro" id="IPR006153">
    <property type="entry name" value="Cation/H_exchanger_TM"/>
</dbReference>
<feature type="transmembrane region" description="Helical" evidence="10">
    <location>
        <begin position="65"/>
        <end position="83"/>
    </location>
</feature>
<feature type="transmembrane region" description="Helical" evidence="10">
    <location>
        <begin position="89"/>
        <end position="109"/>
    </location>
</feature>
<feature type="transmembrane region" description="Helical" evidence="10">
    <location>
        <begin position="274"/>
        <end position="292"/>
    </location>
</feature>
<name>Q7M8C1_WOLSU</name>
<dbReference type="GO" id="GO:0006813">
    <property type="term" value="P:potassium ion transport"/>
    <property type="evidence" value="ECO:0007669"/>
    <property type="project" value="UniProtKB-KW"/>
</dbReference>
<feature type="transmembrane region" description="Helical" evidence="10">
    <location>
        <begin position="121"/>
        <end position="143"/>
    </location>
</feature>
<dbReference type="NCBIfam" id="NF003716">
    <property type="entry name" value="PRK05326.1-3"/>
    <property type="match status" value="1"/>
</dbReference>
<evidence type="ECO:0000259" key="11">
    <source>
        <dbReference type="PROSITE" id="PS51202"/>
    </source>
</evidence>
<dbReference type="PANTHER" id="PTHR32507">
    <property type="entry name" value="NA(+)/H(+) ANTIPORTER 1"/>
    <property type="match status" value="1"/>
</dbReference>
<dbReference type="Pfam" id="PF02080">
    <property type="entry name" value="TrkA_C"/>
    <property type="match status" value="1"/>
</dbReference>
<dbReference type="InterPro" id="IPR038770">
    <property type="entry name" value="Na+/solute_symporter_sf"/>
</dbReference>